<sequence length="59" mass="5857">MTDVLSGPPVTGVPSGPVTSTGLGRDARSLPTPPTGGHARAPRPLTATHVTAPKEHGHG</sequence>
<reference evidence="2 3" key="1">
    <citation type="journal article" date="2021" name="J. Microbiol. Biotechnol.">
        <title>An Efficient Markerless Deletion System Suitable for the Industrial Strains of Streptomyces.</title>
        <authorList>
            <person name="Dong J."/>
            <person name="Wei J."/>
            <person name="Li H."/>
            <person name="Zhao S."/>
            <person name="Guan W."/>
        </authorList>
    </citation>
    <scope>NUCLEOTIDE SEQUENCE [LARGE SCALE GENOMIC DNA]</scope>
    <source>
        <strain evidence="2 3">CICC 11043</strain>
    </source>
</reference>
<feature type="compositionally biased region" description="Low complexity" evidence="1">
    <location>
        <begin position="1"/>
        <end position="22"/>
    </location>
</feature>
<reference evidence="2 3" key="2">
    <citation type="journal article" date="2024" name="Microb. Biotechnol.">
        <title>The involvement of multiple ABC transporters in daunorubicin efflux in Streptomyces coeruleorubidus.</title>
        <authorList>
            <person name="Dong J."/>
            <person name="Ning J."/>
            <person name="Tian Y."/>
            <person name="Li H."/>
            <person name="Chen H."/>
            <person name="Guan W."/>
        </authorList>
    </citation>
    <scope>NUCLEOTIDE SEQUENCE [LARGE SCALE GENOMIC DNA]</scope>
    <source>
        <strain evidence="2 3">CICC 11043</strain>
    </source>
</reference>
<dbReference type="EMBL" id="CP137524">
    <property type="protein sequence ID" value="WOT39903.1"/>
    <property type="molecule type" value="Genomic_DNA"/>
</dbReference>
<dbReference type="Proteomes" id="UP001305002">
    <property type="component" value="Chromosome"/>
</dbReference>
<evidence type="ECO:0000313" key="2">
    <source>
        <dbReference type="EMBL" id="WOT39903.1"/>
    </source>
</evidence>
<organism evidence="2 3">
    <name type="scientific">Streptomyces coeruleorubidus</name>
    <dbReference type="NCBI Taxonomy" id="116188"/>
    <lineage>
        <taxon>Bacteria</taxon>
        <taxon>Bacillati</taxon>
        <taxon>Actinomycetota</taxon>
        <taxon>Actinomycetes</taxon>
        <taxon>Kitasatosporales</taxon>
        <taxon>Streptomycetaceae</taxon>
        <taxon>Streptomyces</taxon>
    </lineage>
</organism>
<feature type="region of interest" description="Disordered" evidence="1">
    <location>
        <begin position="1"/>
        <end position="59"/>
    </location>
</feature>
<dbReference type="GeneID" id="91422094"/>
<protein>
    <submittedName>
        <fullName evidence="2">Uncharacterized protein</fullName>
    </submittedName>
</protein>
<evidence type="ECO:0000256" key="1">
    <source>
        <dbReference type="SAM" id="MobiDB-lite"/>
    </source>
</evidence>
<accession>A0ABZ0KPK0</accession>
<gene>
    <name evidence="2" type="ORF">R5U08_39885</name>
</gene>
<name>A0ABZ0KPK0_STRC4</name>
<proteinExistence type="predicted"/>
<evidence type="ECO:0000313" key="3">
    <source>
        <dbReference type="Proteomes" id="UP001305002"/>
    </source>
</evidence>
<keyword evidence="3" id="KW-1185">Reference proteome</keyword>
<dbReference type="RefSeq" id="WP_150484633.1">
    <property type="nucleotide sequence ID" value="NZ_BMSO01000015.1"/>
</dbReference>